<evidence type="ECO:0000313" key="4">
    <source>
        <dbReference type="Proteomes" id="UP001303473"/>
    </source>
</evidence>
<dbReference type="InterPro" id="IPR001466">
    <property type="entry name" value="Beta-lactam-related"/>
</dbReference>
<dbReference type="Proteomes" id="UP001303473">
    <property type="component" value="Unassembled WGS sequence"/>
</dbReference>
<dbReference type="InterPro" id="IPR012338">
    <property type="entry name" value="Beta-lactam/transpept-like"/>
</dbReference>
<dbReference type="EMBL" id="MU853837">
    <property type="protein sequence ID" value="KAK3938091.1"/>
    <property type="molecule type" value="Genomic_DNA"/>
</dbReference>
<dbReference type="PANTHER" id="PTHR46825">
    <property type="entry name" value="D-ALANYL-D-ALANINE-CARBOXYPEPTIDASE/ENDOPEPTIDASE AMPH"/>
    <property type="match status" value="1"/>
</dbReference>
<dbReference type="PANTHER" id="PTHR46825:SF9">
    <property type="entry name" value="BETA-LACTAMASE-RELATED DOMAIN-CONTAINING PROTEIN"/>
    <property type="match status" value="1"/>
</dbReference>
<feature type="domain" description="Beta-lactamase-related" evidence="2">
    <location>
        <begin position="14"/>
        <end position="214"/>
    </location>
</feature>
<dbReference type="Gene3D" id="3.40.710.10">
    <property type="entry name" value="DD-peptidase/beta-lactamase superfamily"/>
    <property type="match status" value="2"/>
</dbReference>
<dbReference type="InterPro" id="IPR050491">
    <property type="entry name" value="AmpC-like"/>
</dbReference>
<dbReference type="Pfam" id="PF00144">
    <property type="entry name" value="Beta-lactamase"/>
    <property type="match status" value="1"/>
</dbReference>
<sequence>MELKDLLLTYKATFKEFIKRFGNGGASIGILKDGKADYLKSEDTLYLISSITKAILTVAVGILVSSGKIKLDTPVEDIIRLHAICKHRNGDPLRVVDLLNHRSNNFGYTLLVMIIEETTGMSWTEFVHVKVFDPLGMARLTADMSHRKPDGTIIKGDEYSNLLGNEEDSAAVHNRFLKRCSDTATYVGAAAGIRSTVSNLFKFYQAYIGLFNERPDRELTELEAGTIIVLDHIKHMVEDPTCAYTGGWNPVHLPWDQKQRAPGADGENYRRLRAVADLGVAELRDEKDF</sequence>
<evidence type="ECO:0000259" key="2">
    <source>
        <dbReference type="Pfam" id="PF00144"/>
    </source>
</evidence>
<comment type="similarity">
    <text evidence="1">Belongs to the peptidase S12 family.</text>
</comment>
<evidence type="ECO:0000256" key="1">
    <source>
        <dbReference type="ARBA" id="ARBA00038215"/>
    </source>
</evidence>
<dbReference type="SUPFAM" id="SSF56601">
    <property type="entry name" value="beta-lactamase/transpeptidase-like"/>
    <property type="match status" value="1"/>
</dbReference>
<gene>
    <name evidence="3" type="ORF">QBC46DRAFT_365725</name>
</gene>
<reference evidence="4" key="1">
    <citation type="journal article" date="2023" name="Mol. Phylogenet. Evol.">
        <title>Genome-scale phylogeny and comparative genomics of the fungal order Sordariales.</title>
        <authorList>
            <person name="Hensen N."/>
            <person name="Bonometti L."/>
            <person name="Westerberg I."/>
            <person name="Brannstrom I.O."/>
            <person name="Guillou S."/>
            <person name="Cros-Aarteil S."/>
            <person name="Calhoun S."/>
            <person name="Haridas S."/>
            <person name="Kuo A."/>
            <person name="Mondo S."/>
            <person name="Pangilinan J."/>
            <person name="Riley R."/>
            <person name="LaButti K."/>
            <person name="Andreopoulos B."/>
            <person name="Lipzen A."/>
            <person name="Chen C."/>
            <person name="Yan M."/>
            <person name="Daum C."/>
            <person name="Ng V."/>
            <person name="Clum A."/>
            <person name="Steindorff A."/>
            <person name="Ohm R.A."/>
            <person name="Martin F."/>
            <person name="Silar P."/>
            <person name="Natvig D.O."/>
            <person name="Lalanne C."/>
            <person name="Gautier V."/>
            <person name="Ament-Velasquez S.L."/>
            <person name="Kruys A."/>
            <person name="Hutchinson M.I."/>
            <person name="Powell A.J."/>
            <person name="Barry K."/>
            <person name="Miller A.N."/>
            <person name="Grigoriev I.V."/>
            <person name="Debuchy R."/>
            <person name="Gladieux P."/>
            <person name="Hiltunen Thoren M."/>
            <person name="Johannesson H."/>
        </authorList>
    </citation>
    <scope>NUCLEOTIDE SEQUENCE [LARGE SCALE GENOMIC DNA]</scope>
    <source>
        <strain evidence="4">CBS 340.73</strain>
    </source>
</reference>
<evidence type="ECO:0000313" key="3">
    <source>
        <dbReference type="EMBL" id="KAK3938091.1"/>
    </source>
</evidence>
<accession>A0AAN6S347</accession>
<organism evidence="3 4">
    <name type="scientific">Diplogelasinospora grovesii</name>
    <dbReference type="NCBI Taxonomy" id="303347"/>
    <lineage>
        <taxon>Eukaryota</taxon>
        <taxon>Fungi</taxon>
        <taxon>Dikarya</taxon>
        <taxon>Ascomycota</taxon>
        <taxon>Pezizomycotina</taxon>
        <taxon>Sordariomycetes</taxon>
        <taxon>Sordariomycetidae</taxon>
        <taxon>Sordariales</taxon>
        <taxon>Diplogelasinosporaceae</taxon>
        <taxon>Diplogelasinospora</taxon>
    </lineage>
</organism>
<name>A0AAN6S347_9PEZI</name>
<protein>
    <submittedName>
        <fullName evidence="3">Beta-lactamase/transpeptidase-like protein</fullName>
    </submittedName>
</protein>
<comment type="caution">
    <text evidence="3">The sequence shown here is derived from an EMBL/GenBank/DDBJ whole genome shotgun (WGS) entry which is preliminary data.</text>
</comment>
<keyword evidence="4" id="KW-1185">Reference proteome</keyword>
<dbReference type="AlphaFoldDB" id="A0AAN6S347"/>
<proteinExistence type="inferred from homology"/>